<keyword evidence="1" id="KW-0732">Signal</keyword>
<organism evidence="2 3">
    <name type="scientific">Rugamonas rivuli</name>
    <dbReference type="NCBI Taxonomy" id="2743358"/>
    <lineage>
        <taxon>Bacteria</taxon>
        <taxon>Pseudomonadati</taxon>
        <taxon>Pseudomonadota</taxon>
        <taxon>Betaproteobacteria</taxon>
        <taxon>Burkholderiales</taxon>
        <taxon>Oxalobacteraceae</taxon>
        <taxon>Telluria group</taxon>
        <taxon>Rugamonas</taxon>
    </lineage>
</organism>
<dbReference type="InterPro" id="IPR013424">
    <property type="entry name" value="Ice-binding_C"/>
</dbReference>
<proteinExistence type="predicted"/>
<reference evidence="2 3" key="1">
    <citation type="submission" date="2019-10" db="EMBL/GenBank/DDBJ databases">
        <title>Two novel species isolated from a subtropical stream in China.</title>
        <authorList>
            <person name="Lu H."/>
        </authorList>
    </citation>
    <scope>NUCLEOTIDE SEQUENCE [LARGE SCALE GENOMIC DNA]</scope>
    <source>
        <strain evidence="2 3">FT103W</strain>
    </source>
</reference>
<keyword evidence="3" id="KW-1185">Reference proteome</keyword>
<dbReference type="AlphaFoldDB" id="A0A843SDN1"/>
<evidence type="ECO:0000313" key="3">
    <source>
        <dbReference type="Proteomes" id="UP000444318"/>
    </source>
</evidence>
<dbReference type="SUPFAM" id="SSF55486">
    <property type="entry name" value="Metalloproteases ('zincins'), catalytic domain"/>
    <property type="match status" value="2"/>
</dbReference>
<dbReference type="EMBL" id="WHUF01000001">
    <property type="protein sequence ID" value="MQA18616.1"/>
    <property type="molecule type" value="Genomic_DNA"/>
</dbReference>
<evidence type="ECO:0000256" key="1">
    <source>
        <dbReference type="SAM" id="SignalP"/>
    </source>
</evidence>
<dbReference type="NCBIfam" id="TIGR02595">
    <property type="entry name" value="PEP_CTERM"/>
    <property type="match status" value="1"/>
</dbReference>
<gene>
    <name evidence="2" type="ORF">GEV01_03715</name>
</gene>
<name>A0A843SDN1_9BURK</name>
<protein>
    <submittedName>
        <fullName evidence="2">PEP-CTERM sorting domain-containing protein</fullName>
    </submittedName>
</protein>
<feature type="chain" id="PRO_5032597616" evidence="1">
    <location>
        <begin position="40"/>
        <end position="276"/>
    </location>
</feature>
<comment type="caution">
    <text evidence="2">The sequence shown here is derived from an EMBL/GenBank/DDBJ whole genome shotgun (WGS) entry which is preliminary data.</text>
</comment>
<accession>A0A843SDN1</accession>
<sequence>MPSGIANNYYSRTKMNSKNRGSALLVALVFATFSTSTLAALATGSQNISGTRTTPAYGDANLKDNAGNAGPFGPYSWDYSYTRSFDGKKLEKDIQIDFSFDAALNYTAAQKDAYIKAAKAGVSSVWDNKYAVKDNSTGQVIPIFVAVTTDGPFNQKVQVHAGPGRSDMLNWYTGDSASVNAHEVGHMMGLFDEYIGGAVDKYPNPTLSNDGLMGLGALNANPVMYPRYYQQYYDYMKQLNPDTPFTLVAVPEPSEVMLLCGGLFFLMGMYGRKRQA</sequence>
<feature type="signal peptide" evidence="1">
    <location>
        <begin position="1"/>
        <end position="39"/>
    </location>
</feature>
<dbReference type="Proteomes" id="UP000444318">
    <property type="component" value="Unassembled WGS sequence"/>
</dbReference>
<evidence type="ECO:0000313" key="2">
    <source>
        <dbReference type="EMBL" id="MQA18616.1"/>
    </source>
</evidence>